<feature type="compositionally biased region" description="Low complexity" evidence="9">
    <location>
        <begin position="294"/>
        <end position="312"/>
    </location>
</feature>
<evidence type="ECO:0000256" key="4">
    <source>
        <dbReference type="ARBA" id="ARBA00022605"/>
    </source>
</evidence>
<comment type="pathway">
    <text evidence="2">Amino-acid biosynthesis; L-tryptophan biosynthesis; L-tryptophan from chorismate: step 4/5.</text>
</comment>
<gene>
    <name evidence="11" type="ORF">R6G74_01315</name>
</gene>
<evidence type="ECO:0000256" key="9">
    <source>
        <dbReference type="SAM" id="MobiDB-lite"/>
    </source>
</evidence>
<evidence type="ECO:0000256" key="5">
    <source>
        <dbReference type="ARBA" id="ARBA00022793"/>
    </source>
</evidence>
<feature type="domain" description="Indole-3-glycerol phosphate synthase" evidence="10">
    <location>
        <begin position="8"/>
        <end position="242"/>
    </location>
</feature>
<keyword evidence="8" id="KW-0456">Lyase</keyword>
<dbReference type="EMBL" id="JAWNFV010000002">
    <property type="protein sequence ID" value="MDY5139957.1"/>
    <property type="molecule type" value="Genomic_DNA"/>
</dbReference>
<keyword evidence="7" id="KW-0057">Aromatic amino acid biosynthesis</keyword>
<evidence type="ECO:0000313" key="11">
    <source>
        <dbReference type="EMBL" id="MDY5139957.1"/>
    </source>
</evidence>
<dbReference type="PANTHER" id="PTHR22854:SF2">
    <property type="entry name" value="INDOLE-3-GLYCEROL-PHOSPHATE SYNTHASE"/>
    <property type="match status" value="1"/>
</dbReference>
<reference evidence="11" key="1">
    <citation type="submission" date="2023-10" db="EMBL/GenBank/DDBJ databases">
        <title>Whole Genome based description of the genera Actinobaculum and Actinotignum reveals a complex phylogenetic relationship within the species included in the genus Actinotignum.</title>
        <authorList>
            <person name="Jensen C.S."/>
            <person name="Dargis R."/>
            <person name="Kemp M."/>
            <person name="Christensen J.J."/>
        </authorList>
    </citation>
    <scope>NUCLEOTIDE SEQUENCE</scope>
    <source>
        <strain evidence="11">SLA_B245</strain>
    </source>
</reference>
<evidence type="ECO:0000256" key="8">
    <source>
        <dbReference type="ARBA" id="ARBA00023239"/>
    </source>
</evidence>
<keyword evidence="5" id="KW-0210">Decarboxylase</keyword>
<evidence type="ECO:0000313" key="12">
    <source>
        <dbReference type="Proteomes" id="UP001288320"/>
    </source>
</evidence>
<keyword evidence="6" id="KW-0822">Tryptophan biosynthesis</keyword>
<feature type="compositionally biased region" description="Polar residues" evidence="9">
    <location>
        <begin position="283"/>
        <end position="293"/>
    </location>
</feature>
<dbReference type="InterPro" id="IPR011060">
    <property type="entry name" value="RibuloseP-bd_barrel"/>
</dbReference>
<evidence type="ECO:0000256" key="1">
    <source>
        <dbReference type="ARBA" id="ARBA00001633"/>
    </source>
</evidence>
<dbReference type="SUPFAM" id="SSF51366">
    <property type="entry name" value="Ribulose-phoshate binding barrel"/>
    <property type="match status" value="1"/>
</dbReference>
<dbReference type="Gene3D" id="3.20.20.70">
    <property type="entry name" value="Aldolase class I"/>
    <property type="match status" value="1"/>
</dbReference>
<evidence type="ECO:0000256" key="7">
    <source>
        <dbReference type="ARBA" id="ARBA00023141"/>
    </source>
</evidence>
<accession>A0AAW9HKH3</accession>
<comment type="catalytic activity">
    <reaction evidence="1">
        <text>1-(2-carboxyphenylamino)-1-deoxy-D-ribulose 5-phosphate + H(+) = (1S,2R)-1-C-(indol-3-yl)glycerol 3-phosphate + CO2 + H2O</text>
        <dbReference type="Rhea" id="RHEA:23476"/>
        <dbReference type="ChEBI" id="CHEBI:15377"/>
        <dbReference type="ChEBI" id="CHEBI:15378"/>
        <dbReference type="ChEBI" id="CHEBI:16526"/>
        <dbReference type="ChEBI" id="CHEBI:58613"/>
        <dbReference type="ChEBI" id="CHEBI:58866"/>
        <dbReference type="EC" id="4.1.1.48"/>
    </reaction>
</comment>
<keyword evidence="4" id="KW-0028">Amino-acid biosynthesis</keyword>
<evidence type="ECO:0000259" key="10">
    <source>
        <dbReference type="Pfam" id="PF00218"/>
    </source>
</evidence>
<comment type="caution">
    <text evidence="11">The sequence shown here is derived from an EMBL/GenBank/DDBJ whole genome shotgun (WGS) entry which is preliminary data.</text>
</comment>
<dbReference type="InterPro" id="IPR013785">
    <property type="entry name" value="Aldolase_TIM"/>
</dbReference>
<organism evidence="11 12">
    <name type="scientific">Actinotignum timonense</name>
    <dbReference type="NCBI Taxonomy" id="1870995"/>
    <lineage>
        <taxon>Bacteria</taxon>
        <taxon>Bacillati</taxon>
        <taxon>Actinomycetota</taxon>
        <taxon>Actinomycetes</taxon>
        <taxon>Actinomycetales</taxon>
        <taxon>Actinomycetaceae</taxon>
        <taxon>Actinotignum</taxon>
    </lineage>
</organism>
<dbReference type="GeneID" id="92814227"/>
<evidence type="ECO:0000256" key="2">
    <source>
        <dbReference type="ARBA" id="ARBA00004696"/>
    </source>
</evidence>
<evidence type="ECO:0000256" key="3">
    <source>
        <dbReference type="ARBA" id="ARBA00012362"/>
    </source>
</evidence>
<dbReference type="GO" id="GO:0004425">
    <property type="term" value="F:indole-3-glycerol-phosphate synthase activity"/>
    <property type="evidence" value="ECO:0007669"/>
    <property type="project" value="UniProtKB-EC"/>
</dbReference>
<sequence>MAWFIDEVAQRVRAAARQVPDLERDALRRAAQAAPAPREFYRALVPSPQRPIGVIGEIRSLGGSPAPAPAQLEAFAQALSSGGAAAISVTAPVIPGGLGLPALRLARALGVGRLLYRDVTVSAVQLLRARAAGADAVSLTPRILADVELEALVERARSLGMEPCLEVESERDIARAMACAARVVIADSRSATDYPQLFEALPYTCVRVVRRGVRNPCDVFTAARHGAGCVIVGRALLETADPAGLLASMATAGRHPAALLMAKRTAHVAEGTASAAERMASTAERTANVTEGTAQAPGLGHPPHAPGQEGTR</sequence>
<dbReference type="GO" id="GO:0000162">
    <property type="term" value="P:L-tryptophan biosynthetic process"/>
    <property type="evidence" value="ECO:0007669"/>
    <property type="project" value="UniProtKB-KW"/>
</dbReference>
<dbReference type="EC" id="4.1.1.48" evidence="3"/>
<name>A0AAW9HKH3_9ACTO</name>
<protein>
    <recommendedName>
        <fullName evidence="3">indole-3-glycerol-phosphate synthase</fullName>
        <ecNumber evidence="3">4.1.1.48</ecNumber>
    </recommendedName>
</protein>
<feature type="region of interest" description="Disordered" evidence="9">
    <location>
        <begin position="271"/>
        <end position="312"/>
    </location>
</feature>
<dbReference type="InterPro" id="IPR045186">
    <property type="entry name" value="Indole-3-glycerol_P_synth"/>
</dbReference>
<proteinExistence type="predicted"/>
<dbReference type="Pfam" id="PF00218">
    <property type="entry name" value="IGPS"/>
    <property type="match status" value="1"/>
</dbReference>
<dbReference type="Proteomes" id="UP001288320">
    <property type="component" value="Unassembled WGS sequence"/>
</dbReference>
<dbReference type="PANTHER" id="PTHR22854">
    <property type="entry name" value="TRYPTOPHAN BIOSYNTHESIS PROTEIN"/>
    <property type="match status" value="1"/>
</dbReference>
<dbReference type="RefSeq" id="WP_180948617.1">
    <property type="nucleotide sequence ID" value="NZ_CAUPFC010000008.1"/>
</dbReference>
<dbReference type="GO" id="GO:0004640">
    <property type="term" value="F:phosphoribosylanthranilate isomerase activity"/>
    <property type="evidence" value="ECO:0007669"/>
    <property type="project" value="TreeGrafter"/>
</dbReference>
<dbReference type="AlphaFoldDB" id="A0AAW9HKH3"/>
<evidence type="ECO:0000256" key="6">
    <source>
        <dbReference type="ARBA" id="ARBA00022822"/>
    </source>
</evidence>
<dbReference type="InterPro" id="IPR013798">
    <property type="entry name" value="Indole-3-glycerol_P_synth_dom"/>
</dbReference>